<dbReference type="EMBL" id="BPLQ01007749">
    <property type="protein sequence ID" value="GIY32155.1"/>
    <property type="molecule type" value="Genomic_DNA"/>
</dbReference>
<accession>A0AAV4SEN8</accession>
<dbReference type="AlphaFoldDB" id="A0AAV4SEN8"/>
<evidence type="ECO:0000313" key="2">
    <source>
        <dbReference type="Proteomes" id="UP001054837"/>
    </source>
</evidence>
<evidence type="ECO:0000313" key="1">
    <source>
        <dbReference type="EMBL" id="GIY32155.1"/>
    </source>
</evidence>
<evidence type="ECO:0008006" key="3">
    <source>
        <dbReference type="Google" id="ProtNLM"/>
    </source>
</evidence>
<keyword evidence="2" id="KW-1185">Reference proteome</keyword>
<organism evidence="1 2">
    <name type="scientific">Caerostris darwini</name>
    <dbReference type="NCBI Taxonomy" id="1538125"/>
    <lineage>
        <taxon>Eukaryota</taxon>
        <taxon>Metazoa</taxon>
        <taxon>Ecdysozoa</taxon>
        <taxon>Arthropoda</taxon>
        <taxon>Chelicerata</taxon>
        <taxon>Arachnida</taxon>
        <taxon>Araneae</taxon>
        <taxon>Araneomorphae</taxon>
        <taxon>Entelegynae</taxon>
        <taxon>Araneoidea</taxon>
        <taxon>Araneidae</taxon>
        <taxon>Caerostris</taxon>
    </lineage>
</organism>
<protein>
    <recommendedName>
        <fullName evidence="3">Nuclear receptor domain-containing protein</fullName>
    </recommendedName>
</protein>
<proteinExistence type="predicted"/>
<reference evidence="1 2" key="1">
    <citation type="submission" date="2021-06" db="EMBL/GenBank/DDBJ databases">
        <title>Caerostris darwini draft genome.</title>
        <authorList>
            <person name="Kono N."/>
            <person name="Arakawa K."/>
        </authorList>
    </citation>
    <scope>NUCLEOTIDE SEQUENCE [LARGE SCALE GENOMIC DNA]</scope>
</reference>
<gene>
    <name evidence="1" type="ORF">CDAR_306701</name>
</gene>
<comment type="caution">
    <text evidence="1">The sequence shown here is derived from an EMBL/GenBank/DDBJ whole genome shotgun (WGS) entry which is preliminary data.</text>
</comment>
<dbReference type="Proteomes" id="UP001054837">
    <property type="component" value="Unassembled WGS sequence"/>
</dbReference>
<name>A0AAV4SEN8_9ARAC</name>
<sequence>MFNVFMNSPGEEMSIKCAHRLCSDQRPCKVPGRGSSPNPHDPIRCSRCRRVNCTQGTIPKAQPSETEPSGCVRGGRLGSISRGKIGEPLAQVQTAVTPI</sequence>